<evidence type="ECO:0000259" key="12">
    <source>
        <dbReference type="Pfam" id="PF01467"/>
    </source>
</evidence>
<dbReference type="GO" id="GO:0005524">
    <property type="term" value="F:ATP binding"/>
    <property type="evidence" value="ECO:0007669"/>
    <property type="project" value="UniProtKB-KW"/>
</dbReference>
<dbReference type="GO" id="GO:0004515">
    <property type="term" value="F:nicotinate-nucleotide adenylyltransferase activity"/>
    <property type="evidence" value="ECO:0007669"/>
    <property type="project" value="UniProtKB-UniRule"/>
</dbReference>
<evidence type="ECO:0000256" key="2">
    <source>
        <dbReference type="ARBA" id="ARBA00005019"/>
    </source>
</evidence>
<evidence type="ECO:0000256" key="4">
    <source>
        <dbReference type="ARBA" id="ARBA00022642"/>
    </source>
</evidence>
<dbReference type="SUPFAM" id="SSF52374">
    <property type="entry name" value="Nucleotidylyl transferase"/>
    <property type="match status" value="1"/>
</dbReference>
<evidence type="ECO:0000256" key="7">
    <source>
        <dbReference type="ARBA" id="ARBA00022741"/>
    </source>
</evidence>
<dbReference type="EMBL" id="FWZU01000006">
    <property type="protein sequence ID" value="SMF39065.1"/>
    <property type="molecule type" value="Genomic_DNA"/>
</dbReference>
<dbReference type="Pfam" id="PF01467">
    <property type="entry name" value="CTP_transf_like"/>
    <property type="match status" value="1"/>
</dbReference>
<accession>A0A1X7ESE8</accession>
<protein>
    <recommendedName>
        <fullName evidence="11">Probable nicotinate-nucleotide adenylyltransferase</fullName>
        <ecNumber evidence="11">2.7.7.18</ecNumber>
    </recommendedName>
    <alternativeName>
        <fullName evidence="11">Deamido-NAD(+) diphosphorylase</fullName>
    </alternativeName>
    <alternativeName>
        <fullName evidence="11">Deamido-NAD(+) pyrophosphorylase</fullName>
    </alternativeName>
    <alternativeName>
        <fullName evidence="11">Nicotinate mononucleotide adenylyltransferase</fullName>
        <shortName evidence="11">NaMN adenylyltransferase</shortName>
    </alternativeName>
</protein>
<dbReference type="OrthoDB" id="5295945at2"/>
<comment type="catalytic activity">
    <reaction evidence="10 11">
        <text>nicotinate beta-D-ribonucleotide + ATP + H(+) = deamido-NAD(+) + diphosphate</text>
        <dbReference type="Rhea" id="RHEA:22860"/>
        <dbReference type="ChEBI" id="CHEBI:15378"/>
        <dbReference type="ChEBI" id="CHEBI:30616"/>
        <dbReference type="ChEBI" id="CHEBI:33019"/>
        <dbReference type="ChEBI" id="CHEBI:57502"/>
        <dbReference type="ChEBI" id="CHEBI:58437"/>
        <dbReference type="EC" id="2.7.7.18"/>
    </reaction>
</comment>
<organism evidence="13 14">
    <name type="scientific">Desulfovibrio gilichinskyi</name>
    <dbReference type="NCBI Taxonomy" id="1519643"/>
    <lineage>
        <taxon>Bacteria</taxon>
        <taxon>Pseudomonadati</taxon>
        <taxon>Thermodesulfobacteriota</taxon>
        <taxon>Desulfovibrionia</taxon>
        <taxon>Desulfovibrionales</taxon>
        <taxon>Desulfovibrionaceae</taxon>
        <taxon>Desulfovibrio</taxon>
    </lineage>
</organism>
<dbReference type="UniPathway" id="UPA00253">
    <property type="reaction ID" value="UER00332"/>
</dbReference>
<reference evidence="14" key="1">
    <citation type="submission" date="2017-04" db="EMBL/GenBank/DDBJ databases">
        <authorList>
            <person name="Varghese N."/>
            <person name="Submissions S."/>
        </authorList>
    </citation>
    <scope>NUCLEOTIDE SEQUENCE [LARGE SCALE GENOMIC DNA]</scope>
    <source>
        <strain evidence="14">K3S</strain>
    </source>
</reference>
<dbReference type="CDD" id="cd02165">
    <property type="entry name" value="NMNAT"/>
    <property type="match status" value="1"/>
</dbReference>
<dbReference type="HAMAP" id="MF_00244">
    <property type="entry name" value="NaMN_adenylyltr"/>
    <property type="match status" value="1"/>
</dbReference>
<evidence type="ECO:0000313" key="14">
    <source>
        <dbReference type="Proteomes" id="UP000192906"/>
    </source>
</evidence>
<name>A0A1X7ESE8_9BACT</name>
<keyword evidence="6 11" id="KW-0548">Nucleotidyltransferase</keyword>
<evidence type="ECO:0000256" key="1">
    <source>
        <dbReference type="ARBA" id="ARBA00002324"/>
    </source>
</evidence>
<gene>
    <name evidence="11" type="primary">nadD</name>
    <name evidence="13" type="ORF">SAMN06295933_3290</name>
</gene>
<evidence type="ECO:0000256" key="9">
    <source>
        <dbReference type="ARBA" id="ARBA00023027"/>
    </source>
</evidence>
<evidence type="ECO:0000256" key="3">
    <source>
        <dbReference type="ARBA" id="ARBA00009014"/>
    </source>
</evidence>
<evidence type="ECO:0000256" key="5">
    <source>
        <dbReference type="ARBA" id="ARBA00022679"/>
    </source>
</evidence>
<dbReference type="NCBIfam" id="TIGR00125">
    <property type="entry name" value="cyt_tran_rel"/>
    <property type="match status" value="1"/>
</dbReference>
<dbReference type="Gene3D" id="3.40.50.620">
    <property type="entry name" value="HUPs"/>
    <property type="match status" value="1"/>
</dbReference>
<dbReference type="PANTHER" id="PTHR39321:SF3">
    <property type="entry name" value="PHOSPHOPANTETHEINE ADENYLYLTRANSFERASE"/>
    <property type="match status" value="1"/>
</dbReference>
<evidence type="ECO:0000256" key="10">
    <source>
        <dbReference type="ARBA" id="ARBA00048721"/>
    </source>
</evidence>
<comment type="similarity">
    <text evidence="3 11">Belongs to the NadD family.</text>
</comment>
<dbReference type="NCBIfam" id="NF000840">
    <property type="entry name" value="PRK00071.1-3"/>
    <property type="match status" value="1"/>
</dbReference>
<proteinExistence type="inferred from homology"/>
<evidence type="ECO:0000256" key="6">
    <source>
        <dbReference type="ARBA" id="ARBA00022695"/>
    </source>
</evidence>
<dbReference type="InterPro" id="IPR005248">
    <property type="entry name" value="NadD/NMNAT"/>
</dbReference>
<comment type="function">
    <text evidence="1 11">Catalyzes the reversible adenylation of nicotinate mononucleotide (NaMN) to nicotinic acid adenine dinucleotide (NaAD).</text>
</comment>
<keyword evidence="5 11" id="KW-0808">Transferase</keyword>
<dbReference type="NCBIfam" id="TIGR00482">
    <property type="entry name" value="nicotinate (nicotinamide) nucleotide adenylyltransferase"/>
    <property type="match status" value="1"/>
</dbReference>
<dbReference type="RefSeq" id="WP_085104213.1">
    <property type="nucleotide sequence ID" value="NZ_FWZU01000006.1"/>
</dbReference>
<evidence type="ECO:0000256" key="11">
    <source>
        <dbReference type="HAMAP-Rule" id="MF_00244"/>
    </source>
</evidence>
<feature type="domain" description="Cytidyltransferase-like" evidence="12">
    <location>
        <begin position="5"/>
        <end position="184"/>
    </location>
</feature>
<evidence type="ECO:0000313" key="13">
    <source>
        <dbReference type="EMBL" id="SMF39065.1"/>
    </source>
</evidence>
<dbReference type="GO" id="GO:0009435">
    <property type="term" value="P:NAD+ biosynthetic process"/>
    <property type="evidence" value="ECO:0007669"/>
    <property type="project" value="UniProtKB-UniRule"/>
</dbReference>
<dbReference type="STRING" id="1519643.SAMN06295933_3290"/>
<keyword evidence="7 11" id="KW-0547">Nucleotide-binding</keyword>
<evidence type="ECO:0000256" key="8">
    <source>
        <dbReference type="ARBA" id="ARBA00022840"/>
    </source>
</evidence>
<dbReference type="Proteomes" id="UP000192906">
    <property type="component" value="Unassembled WGS sequence"/>
</dbReference>
<dbReference type="EC" id="2.7.7.18" evidence="11"/>
<dbReference type="InterPro" id="IPR004821">
    <property type="entry name" value="Cyt_trans-like"/>
</dbReference>
<dbReference type="InterPro" id="IPR014729">
    <property type="entry name" value="Rossmann-like_a/b/a_fold"/>
</dbReference>
<dbReference type="PANTHER" id="PTHR39321">
    <property type="entry name" value="NICOTINATE-NUCLEOTIDE ADENYLYLTRANSFERASE-RELATED"/>
    <property type="match status" value="1"/>
</dbReference>
<keyword evidence="8 11" id="KW-0067">ATP-binding</keyword>
<dbReference type="AlphaFoldDB" id="A0A1X7ESE8"/>
<keyword evidence="9 11" id="KW-0520">NAD</keyword>
<keyword evidence="4 11" id="KW-0662">Pyridine nucleotide biosynthesis</keyword>
<comment type="pathway">
    <text evidence="2 11">Cofactor biosynthesis; NAD(+) biosynthesis; deamido-NAD(+) from nicotinate D-ribonucleotide: step 1/1.</text>
</comment>
<sequence>MKIGLFGGTFNPVHNTHIDVAAAVRERLGLDQVLFVPAGNPYHKKDRALLPAELRFKLIRKAVEGLDNIDVCDIDMQSDGPTYTVHTLEEALKRYPDDDLYFLMGQDTFNSLPQWKDWEKIPLLANIVAVSREKSDPGQMAIFFKKLFSDVKNTGLNEWKLKGGKSVYIIDDFDFKISSTFVRNVWIKGGDISLYVPAAVAEFIEDNREEFKQYWNL</sequence>
<keyword evidence="14" id="KW-1185">Reference proteome</keyword>